<dbReference type="SUPFAM" id="SSF56784">
    <property type="entry name" value="HAD-like"/>
    <property type="match status" value="1"/>
</dbReference>
<dbReference type="EMBL" id="JAVMIP010000001">
    <property type="protein sequence ID" value="MDS3859622.1"/>
    <property type="molecule type" value="Genomic_DNA"/>
</dbReference>
<reference evidence="2" key="1">
    <citation type="submission" date="2023-07" db="EMBL/GenBank/DDBJ databases">
        <authorList>
            <person name="Luz R."/>
            <person name="Cordeiro R."/>
            <person name="Fonseca A."/>
            <person name="Goncalves V."/>
        </authorList>
    </citation>
    <scope>NUCLEOTIDE SEQUENCE [LARGE SCALE GENOMIC DNA]</scope>
    <source>
        <strain evidence="2">BACA0444</strain>
    </source>
</reference>
<dbReference type="Pfam" id="PF00702">
    <property type="entry name" value="Hydrolase"/>
    <property type="match status" value="1"/>
</dbReference>
<sequence>MSNLINCQARTLALDFDGVICDGLREYFQASWLAYRQIWPTSVKTPPPALEAQFKTLRPIVTHGWEMPLVLRGLIKGYRLREIQSNWSTIKQRILTEEDLNWRHLGQTLDRIRDEWIKRDWQGWLRLHQFYPGVVAKLQAWEKLALPLAIITTKETRFVDYLLTQAEVNCPSLGIYGKDCQQTKVEVLLKLQDRVSLPIWFVEDRLEALQSVEREPRLNQVQLFLAAWGYTTVATCTQAQADSRITLLQLDQFCQDFSVWMPKEMP</sequence>
<proteinExistence type="predicted"/>
<evidence type="ECO:0000313" key="1">
    <source>
        <dbReference type="EMBL" id="MDS3859622.1"/>
    </source>
</evidence>
<dbReference type="Proteomes" id="UP001268256">
    <property type="component" value="Unassembled WGS sequence"/>
</dbReference>
<name>A0AAE4FQW4_9CYAN</name>
<dbReference type="AlphaFoldDB" id="A0AAE4FQW4"/>
<dbReference type="GO" id="GO:0016787">
    <property type="term" value="F:hydrolase activity"/>
    <property type="evidence" value="ECO:0007669"/>
    <property type="project" value="UniProtKB-KW"/>
</dbReference>
<protein>
    <submittedName>
        <fullName evidence="1">HAD family hydrolase</fullName>
    </submittedName>
</protein>
<dbReference type="InterPro" id="IPR023214">
    <property type="entry name" value="HAD_sf"/>
</dbReference>
<keyword evidence="2" id="KW-1185">Reference proteome</keyword>
<dbReference type="InterPro" id="IPR036412">
    <property type="entry name" value="HAD-like_sf"/>
</dbReference>
<evidence type="ECO:0000313" key="2">
    <source>
        <dbReference type="Proteomes" id="UP001268256"/>
    </source>
</evidence>
<gene>
    <name evidence="1" type="ORF">RIF25_02255</name>
</gene>
<dbReference type="RefSeq" id="WP_322876924.1">
    <property type="nucleotide sequence ID" value="NZ_JAVMIP010000001.1"/>
</dbReference>
<accession>A0AAE4FQW4</accession>
<keyword evidence="1" id="KW-0378">Hydrolase</keyword>
<organism evidence="1 2">
    <name type="scientific">Pseudocalidococcus azoricus BACA0444</name>
    <dbReference type="NCBI Taxonomy" id="2918990"/>
    <lineage>
        <taxon>Bacteria</taxon>
        <taxon>Bacillati</taxon>
        <taxon>Cyanobacteriota</taxon>
        <taxon>Cyanophyceae</taxon>
        <taxon>Acaryochloridales</taxon>
        <taxon>Thermosynechococcaceae</taxon>
        <taxon>Pseudocalidococcus</taxon>
        <taxon>Pseudocalidococcus azoricus</taxon>
    </lineage>
</organism>
<comment type="caution">
    <text evidence="1">The sequence shown here is derived from an EMBL/GenBank/DDBJ whole genome shotgun (WGS) entry which is preliminary data.</text>
</comment>
<dbReference type="Gene3D" id="3.40.50.1000">
    <property type="entry name" value="HAD superfamily/HAD-like"/>
    <property type="match status" value="1"/>
</dbReference>